<protein>
    <recommendedName>
        <fullName evidence="3">BTB domain-containing protein</fullName>
    </recommendedName>
</protein>
<dbReference type="AlphaFoldDB" id="A0A3P6T0D1"/>
<reference evidence="1 2" key="1">
    <citation type="submission" date="2018-11" db="EMBL/GenBank/DDBJ databases">
        <authorList>
            <consortium name="Pathogen Informatics"/>
        </authorList>
    </citation>
    <scope>NUCLEOTIDE SEQUENCE [LARGE SCALE GENOMIC DNA]</scope>
</reference>
<keyword evidence="2" id="KW-1185">Reference proteome</keyword>
<proteinExistence type="predicted"/>
<evidence type="ECO:0008006" key="3">
    <source>
        <dbReference type="Google" id="ProtNLM"/>
    </source>
</evidence>
<dbReference type="Proteomes" id="UP000271889">
    <property type="component" value="Unassembled WGS sequence"/>
</dbReference>
<organism evidence="1 2">
    <name type="scientific">Cylicostephanus goldi</name>
    <name type="common">Nematode worm</name>
    <dbReference type="NCBI Taxonomy" id="71465"/>
    <lineage>
        <taxon>Eukaryota</taxon>
        <taxon>Metazoa</taxon>
        <taxon>Ecdysozoa</taxon>
        <taxon>Nematoda</taxon>
        <taxon>Chromadorea</taxon>
        <taxon>Rhabditida</taxon>
        <taxon>Rhabditina</taxon>
        <taxon>Rhabditomorpha</taxon>
        <taxon>Strongyloidea</taxon>
        <taxon>Strongylidae</taxon>
        <taxon>Cylicostephanus</taxon>
    </lineage>
</organism>
<gene>
    <name evidence="1" type="ORF">CGOC_LOCUS4618</name>
</gene>
<evidence type="ECO:0000313" key="2">
    <source>
        <dbReference type="Proteomes" id="UP000271889"/>
    </source>
</evidence>
<dbReference type="EMBL" id="UYRV01012996">
    <property type="protein sequence ID" value="VDK59318.1"/>
    <property type="molecule type" value="Genomic_DNA"/>
</dbReference>
<sequence length="132" mass="15288">MLIYPQERGELKEMMFVDKEALILELLLTAQKLDEFILNSNCYKCAHLLMQQEVRRRRSASRSKIVYKPENSPSHFKRPAYYLKQLRDNGDFRLCDIELVTDNGCENVHSAIAAAHCTKIAKVNSNVRQLDS</sequence>
<dbReference type="OrthoDB" id="6482909at2759"/>
<name>A0A3P6T0D1_CYLGO</name>
<accession>A0A3P6T0D1</accession>
<evidence type="ECO:0000313" key="1">
    <source>
        <dbReference type="EMBL" id="VDK59318.1"/>
    </source>
</evidence>